<evidence type="ECO:0000313" key="3">
    <source>
        <dbReference type="Proteomes" id="UP000019443"/>
    </source>
</evidence>
<keyword evidence="3" id="KW-1185">Reference proteome</keyword>
<gene>
    <name evidence="2" type="ORF">LPU83_pLPU83d_1373</name>
</gene>
<reference evidence="2" key="1">
    <citation type="submission" date="2013-11" db="EMBL/GenBank/DDBJ databases">
        <title>Draft genome sequence of the broad-host-range Rhizobium sp. LPU83 strain, a member of the low-genetic diversity Oregon-like Rhizobium sp. group.</title>
        <authorList>
            <person name="Wibberg D."/>
            <person name="Puehler A."/>
            <person name="Schlueter A."/>
        </authorList>
    </citation>
    <scope>NUCLEOTIDE SEQUENCE [LARGE SCALE GENOMIC DNA]</scope>
    <source>
        <strain evidence="2">LPU83</strain>
        <plasmid evidence="2">pLPU83d</plasmid>
    </source>
</reference>
<organism evidence="2 3">
    <name type="scientific">Rhizobium favelukesii</name>
    <dbReference type="NCBI Taxonomy" id="348824"/>
    <lineage>
        <taxon>Bacteria</taxon>
        <taxon>Pseudomonadati</taxon>
        <taxon>Pseudomonadota</taxon>
        <taxon>Alphaproteobacteria</taxon>
        <taxon>Hyphomicrobiales</taxon>
        <taxon>Rhizobiaceae</taxon>
        <taxon>Rhizobium/Agrobacterium group</taxon>
        <taxon>Rhizobium</taxon>
    </lineage>
</organism>
<dbReference type="HOGENOM" id="CLU_2221082_0_0_5"/>
<dbReference type="RefSeq" id="WP_024316760.1">
    <property type="nucleotide sequence ID" value="NZ_ATTO01000039.1"/>
</dbReference>
<feature type="region of interest" description="Disordered" evidence="1">
    <location>
        <begin position="1"/>
        <end position="24"/>
    </location>
</feature>
<dbReference type="Proteomes" id="UP000019443">
    <property type="component" value="Plasmid pLPU83d"/>
</dbReference>
<name>W6RVR9_9HYPH</name>
<feature type="compositionally biased region" description="Polar residues" evidence="1">
    <location>
        <begin position="1"/>
        <end position="13"/>
    </location>
</feature>
<accession>W6RVR9</accession>
<geneLocation type="plasmid" evidence="2 3">
    <name>pLPU83d</name>
</geneLocation>
<dbReference type="EMBL" id="HG916855">
    <property type="protein sequence ID" value="CDM62743.1"/>
    <property type="molecule type" value="Genomic_DNA"/>
</dbReference>
<dbReference type="AlphaFoldDB" id="W6RVR9"/>
<evidence type="ECO:0000313" key="2">
    <source>
        <dbReference type="EMBL" id="CDM62743.1"/>
    </source>
</evidence>
<evidence type="ECO:0000256" key="1">
    <source>
        <dbReference type="SAM" id="MobiDB-lite"/>
    </source>
</evidence>
<proteinExistence type="predicted"/>
<feature type="compositionally biased region" description="Basic and acidic residues" evidence="1">
    <location>
        <begin position="14"/>
        <end position="24"/>
    </location>
</feature>
<sequence length="115" mass="12857">MNEDYPSSTTSCDASDRHALQDDRMFDDNILTGRGRTDGQTSGPTAFTDFSFIKNALKTLSREISMVRDRKAELEIAALLIALVKQGVHDEEQLIILARERWLEAAQRASGETAR</sequence>
<protein>
    <submittedName>
        <fullName evidence="2">Uncharacterized protein</fullName>
    </submittedName>
</protein>
<dbReference type="KEGG" id="rhl:LPU83_pLPU83d_1373"/>
<dbReference type="PATRIC" id="fig|348824.6.peg.7097"/>
<keyword evidence="2" id="KW-0614">Plasmid</keyword>